<feature type="region of interest" description="Disordered" evidence="4">
    <location>
        <begin position="1235"/>
        <end position="1270"/>
    </location>
</feature>
<feature type="compositionally biased region" description="Low complexity" evidence="4">
    <location>
        <begin position="1673"/>
        <end position="1691"/>
    </location>
</feature>
<dbReference type="GO" id="GO:0005774">
    <property type="term" value="C:vacuolar membrane"/>
    <property type="evidence" value="ECO:0007669"/>
    <property type="project" value="TreeGrafter"/>
</dbReference>
<evidence type="ECO:0000259" key="5">
    <source>
        <dbReference type="Pfam" id="PF17120"/>
    </source>
</evidence>
<dbReference type="Pfam" id="PF17120">
    <property type="entry name" value="zf-RING_16"/>
    <property type="match status" value="1"/>
</dbReference>
<evidence type="ECO:0000313" key="6">
    <source>
        <dbReference type="EMBL" id="KAJ3183057.1"/>
    </source>
</evidence>
<dbReference type="PANTHER" id="PTHR46170:SF1">
    <property type="entry name" value="GATOR COMPLEX PROTEIN WDR59"/>
    <property type="match status" value="1"/>
</dbReference>
<protein>
    <recommendedName>
        <fullName evidence="5">WDR59/RTC1-like RING zinc finger domain-containing protein</fullName>
    </recommendedName>
</protein>
<dbReference type="SMART" id="SM00320">
    <property type="entry name" value="WD40"/>
    <property type="match status" value="6"/>
</dbReference>
<feature type="domain" description="WDR59/RTC1-like RING zinc finger" evidence="5">
    <location>
        <begin position="1864"/>
        <end position="1912"/>
    </location>
</feature>
<dbReference type="GO" id="GO:0034198">
    <property type="term" value="P:cellular response to amino acid starvation"/>
    <property type="evidence" value="ECO:0007669"/>
    <property type="project" value="TreeGrafter"/>
</dbReference>
<dbReference type="SUPFAM" id="SSF50978">
    <property type="entry name" value="WD40 repeat-like"/>
    <property type="match status" value="1"/>
</dbReference>
<dbReference type="InterPro" id="IPR015943">
    <property type="entry name" value="WD40/YVTN_repeat-like_dom_sf"/>
</dbReference>
<feature type="compositionally biased region" description="Polar residues" evidence="4">
    <location>
        <begin position="1663"/>
        <end position="1672"/>
    </location>
</feature>
<evidence type="ECO:0000256" key="4">
    <source>
        <dbReference type="SAM" id="MobiDB-lite"/>
    </source>
</evidence>
<feature type="compositionally biased region" description="Low complexity" evidence="4">
    <location>
        <begin position="403"/>
        <end position="417"/>
    </location>
</feature>
<evidence type="ECO:0000313" key="7">
    <source>
        <dbReference type="Proteomes" id="UP001212152"/>
    </source>
</evidence>
<dbReference type="PROSITE" id="PS00678">
    <property type="entry name" value="WD_REPEATS_1"/>
    <property type="match status" value="3"/>
</dbReference>
<dbReference type="InterPro" id="IPR049566">
    <property type="entry name" value="WDR59_RTC1-like_RING_Znf"/>
</dbReference>
<feature type="compositionally biased region" description="Polar residues" evidence="4">
    <location>
        <begin position="1443"/>
        <end position="1454"/>
    </location>
</feature>
<feature type="repeat" description="WD" evidence="3">
    <location>
        <begin position="199"/>
        <end position="230"/>
    </location>
</feature>
<feature type="region of interest" description="Disordered" evidence="4">
    <location>
        <begin position="1663"/>
        <end position="1691"/>
    </location>
</feature>
<dbReference type="GO" id="GO:0035859">
    <property type="term" value="C:Seh1-associated complex"/>
    <property type="evidence" value="ECO:0007669"/>
    <property type="project" value="TreeGrafter"/>
</dbReference>
<keyword evidence="2" id="KW-0677">Repeat</keyword>
<feature type="compositionally biased region" description="Pro residues" evidence="4">
    <location>
        <begin position="1139"/>
        <end position="1148"/>
    </location>
</feature>
<feature type="region of interest" description="Disordered" evidence="4">
    <location>
        <begin position="938"/>
        <end position="1034"/>
    </location>
</feature>
<feature type="compositionally biased region" description="Polar residues" evidence="4">
    <location>
        <begin position="890"/>
        <end position="899"/>
    </location>
</feature>
<feature type="region of interest" description="Disordered" evidence="4">
    <location>
        <begin position="852"/>
        <end position="916"/>
    </location>
</feature>
<feature type="compositionally biased region" description="Low complexity" evidence="4">
    <location>
        <begin position="1579"/>
        <end position="1589"/>
    </location>
</feature>
<dbReference type="EMBL" id="JADGJQ010000007">
    <property type="protein sequence ID" value="KAJ3183057.1"/>
    <property type="molecule type" value="Genomic_DNA"/>
</dbReference>
<dbReference type="InterPro" id="IPR036322">
    <property type="entry name" value="WD40_repeat_dom_sf"/>
</dbReference>
<feature type="compositionally biased region" description="Low complexity" evidence="4">
    <location>
        <begin position="1465"/>
        <end position="1476"/>
    </location>
</feature>
<comment type="caution">
    <text evidence="6">The sequence shown here is derived from an EMBL/GenBank/DDBJ whole genome shotgun (WGS) entry which is preliminary data.</text>
</comment>
<dbReference type="PANTHER" id="PTHR46170">
    <property type="entry name" value="GATOR COMPLEX PROTEIN WDR59"/>
    <property type="match status" value="1"/>
</dbReference>
<dbReference type="Pfam" id="PF00400">
    <property type="entry name" value="WD40"/>
    <property type="match status" value="3"/>
</dbReference>
<dbReference type="InterPro" id="IPR019775">
    <property type="entry name" value="WD40_repeat_CS"/>
</dbReference>
<feature type="compositionally biased region" description="Low complexity" evidence="4">
    <location>
        <begin position="434"/>
        <end position="443"/>
    </location>
</feature>
<feature type="repeat" description="WD" evidence="3">
    <location>
        <begin position="232"/>
        <end position="267"/>
    </location>
</feature>
<dbReference type="GO" id="GO:0035591">
    <property type="term" value="F:signaling adaptor activity"/>
    <property type="evidence" value="ECO:0007669"/>
    <property type="project" value="TreeGrafter"/>
</dbReference>
<evidence type="ECO:0000256" key="2">
    <source>
        <dbReference type="ARBA" id="ARBA00022737"/>
    </source>
</evidence>
<feature type="compositionally biased region" description="Gly residues" evidence="4">
    <location>
        <begin position="1510"/>
        <end position="1520"/>
    </location>
</feature>
<feature type="region of interest" description="Disordered" evidence="4">
    <location>
        <begin position="668"/>
        <end position="692"/>
    </location>
</feature>
<dbReference type="InterPro" id="IPR001680">
    <property type="entry name" value="WD40_rpt"/>
</dbReference>
<feature type="region of interest" description="Disordered" evidence="4">
    <location>
        <begin position="1443"/>
        <end position="1589"/>
    </location>
</feature>
<proteinExistence type="predicted"/>
<dbReference type="CDD" id="cd16488">
    <property type="entry name" value="mRING-H2-C3H3C2_Mio-like"/>
    <property type="match status" value="1"/>
</dbReference>
<sequence>MTTAPSPWLPPHGAAVVESKLHVRTASSVMSGGESLSLQTPSAATQAVHLVQPVTSLSISPNGNEAVLAAKKGLYIVNLEQLFEPPRVIHHMTNWEVSDVQWNPHRSRAHWIATTSNQKALVWNLETSATGQSDGSSKHIQYILGSHQRAVSDLNWSGFHPDLLATCSYDSYVHLWDLRLPTEKPGTSFCAWTAGATQVKFNRRNEYLLASSHDTDVKIWDIRKGSTPVTMITAHMTKIYGIDWSRNNEDEIITCSQDRLVKFWDINCPRNCQATIMTGSPVWRARFTPFGNGIVTMPQRKETNLLLWNVDNLIAPVYSFEGHTDVPREFVWRVRGGIDGGMVDDTAFELVTWSKDQHLRLWPIKPEIIRSVGQDVFRTDSPTPDYPEMRSPSRASAHRRAASEPLSALLLSSSSPDSRVHPIVSHSRPPYLQSSSASSLLASDPADHTEKWAQSSRDMDSSEQPHSPHSDDPDSSAVPESVPWTLGREVEDAMRAYPAVQFEKVNLIKRQCTITLQSGNTNADNPASAALTATALVDVPPVHAAFLRLDVSFPQQYPHRAAPVFTFQKTGMVSMANRRCLAAKISQIATSCARRSVPCLDPCLKYLLFGEVPSPPSPSGAFVARPAATQLPATHAASIYAYTGVAGPNSTEPALSSSMDTVHHRPLVPAGPIPEFDSDLTTSSDSDASPTTADSALLIGRKKLQDKRLLKEVIVGTESRNVPFPRLCGASFSPNGQLVYFFSSLPHPSTTRFTAYSLVTRNQQPVLQSQHFTTQPRTYSLYENYRAFVLTKFPKTSFLAANPPRDHHQLHHHPGAGASWGAANVPADIGIVAPSSERAIEAKGKFSYWLDSDESGEDSGPAAVLPGPAGFLWAPPPSQPAAYEPRVPSSPFSTTNRPMSSPVIRTPSGSAPRVGLDSALHSRTQSLMAFDPATLLSSSYCAPPTTPSSRGGSPDLEYHPPGHPGLHRSLTVAGAVGLTAPSPLPPATLSQTSPPPPQKTSPSFRFGVVRPIATSTGGPRSTTPTPLATSPTPTRRVIGTQASHHLPHRPGGGRRRAASIDMGSVSGGSEFGGSEVPSSFEDRNMGAYMERHANAGAGGVAGLLPSFHFARDGEGLGSAAASLASSPMDSHSDLMLPAPTAPPPAPTAPPPPREFGIVVHRKNINALLPVSQTLAQAYTLSGDDPVKICLQNAAAADVAQRPDLVQIWTLAALLLTTHCETTTVDEGVTSAQDNAAASALSRRQAARTTVIDPRSRRPRRRRVDAPPPSASVLTLSTAKFSGWGNKEIAAPARWQWHPFGRQMVKSLFSHCRRQGDVQTLSMLVCVLSHPFAKAGPSTATGSDALTTGARAGGRLSARAMVVEQQQLAQVTHPPALSHTNRQPSQSYFRQQISSTAAAGTAMVAGMITPPLSAAFSMMGVGVSNVIRASPDSDTVAIQLTSLTKDSGGSNSAGSGRQRAAGWLRASTTSAAASGSSNRPSFESLSKHFHHPSIESWTSGGTGTPPSSTTPGGGGGGGGTPVGSYAGDGMAVGDHTGGSSRPDGGLQRSNTATYAQAASGGLTTPPLATQSRPHPARHLTTPTSAAAPPAPIATQARAPGMHRQHSQDAWIGTGHHQHGRNSQFLEPKQHRDSAPPSPRPHLATAAVAAAPVAAAPGWTLTTPLTSVMHSQPSSAPQTPAARRTPPATTPAATTAALASPLSANASTTSTSPAVLMLRLTEDEDTERPAHPHERRLTALLPSPLATDGVLDRDDAGQHAAWCRGYAEMLYTWGLAEQRAEVLKCATEIAPSAVAGATPSAARPPMTTTTHVGVEFGTVCPGCGTHLTPQSHSTPSLPVHATKPTRIPTPPWSYCWRCDRKRYGLSACVVCNLPARGLAAFCAVCAHGGCAGCLRRWFDEEEVCARGCGCECRKIAGGCLPGT</sequence>
<evidence type="ECO:0000256" key="1">
    <source>
        <dbReference type="ARBA" id="ARBA00022574"/>
    </source>
</evidence>
<feature type="region of interest" description="Disordered" evidence="4">
    <location>
        <begin position="1120"/>
        <end position="1148"/>
    </location>
</feature>
<feature type="compositionally biased region" description="Low complexity" evidence="4">
    <location>
        <begin position="679"/>
        <end position="692"/>
    </location>
</feature>
<reference evidence="6" key="1">
    <citation type="submission" date="2020-05" db="EMBL/GenBank/DDBJ databases">
        <title>Phylogenomic resolution of chytrid fungi.</title>
        <authorList>
            <person name="Stajich J.E."/>
            <person name="Amses K."/>
            <person name="Simmons R."/>
            <person name="Seto K."/>
            <person name="Myers J."/>
            <person name="Bonds A."/>
            <person name="Quandt C.A."/>
            <person name="Barry K."/>
            <person name="Liu P."/>
            <person name="Grigoriev I."/>
            <person name="Longcore J.E."/>
            <person name="James T.Y."/>
        </authorList>
    </citation>
    <scope>NUCLEOTIDE SEQUENCE</scope>
    <source>
        <strain evidence="6">JEL0379</strain>
    </source>
</reference>
<keyword evidence="7" id="KW-1185">Reference proteome</keyword>
<evidence type="ECO:0000256" key="3">
    <source>
        <dbReference type="PROSITE-ProRule" id="PRU00221"/>
    </source>
</evidence>
<dbReference type="Proteomes" id="UP001212152">
    <property type="component" value="Unassembled WGS sequence"/>
</dbReference>
<dbReference type="PROSITE" id="PS50082">
    <property type="entry name" value="WD_REPEATS_2"/>
    <property type="match status" value="3"/>
</dbReference>
<feature type="region of interest" description="Disordered" evidence="4">
    <location>
        <begin position="375"/>
        <end position="481"/>
    </location>
</feature>
<dbReference type="PROSITE" id="PS50294">
    <property type="entry name" value="WD_REPEATS_REGION"/>
    <property type="match status" value="2"/>
</dbReference>
<feature type="repeat" description="WD" evidence="3">
    <location>
        <begin position="144"/>
        <end position="179"/>
    </location>
</feature>
<accession>A0AAD5TSD6</accession>
<gene>
    <name evidence="6" type="ORF">HDU87_007479</name>
</gene>
<feature type="compositionally biased region" description="Low complexity" evidence="4">
    <location>
        <begin position="1235"/>
        <end position="1247"/>
    </location>
</feature>
<name>A0AAD5TSD6_9FUNG</name>
<organism evidence="6 7">
    <name type="scientific">Geranomyces variabilis</name>
    <dbReference type="NCBI Taxonomy" id="109894"/>
    <lineage>
        <taxon>Eukaryota</taxon>
        <taxon>Fungi</taxon>
        <taxon>Fungi incertae sedis</taxon>
        <taxon>Chytridiomycota</taxon>
        <taxon>Chytridiomycota incertae sedis</taxon>
        <taxon>Chytridiomycetes</taxon>
        <taxon>Spizellomycetales</taxon>
        <taxon>Powellomycetaceae</taxon>
        <taxon>Geranomyces</taxon>
    </lineage>
</organism>
<keyword evidence="1 3" id="KW-0853">WD repeat</keyword>
<dbReference type="Gene3D" id="2.130.10.10">
    <property type="entry name" value="YVTN repeat-like/Quinoprotein amine dehydrogenase"/>
    <property type="match status" value="2"/>
</dbReference>
<dbReference type="InterPro" id="IPR049567">
    <property type="entry name" value="WDR59-like"/>
</dbReference>
<feature type="compositionally biased region" description="Polar residues" evidence="4">
    <location>
        <begin position="1546"/>
        <end position="1555"/>
    </location>
</feature>
<feature type="compositionally biased region" description="Low complexity" evidence="4">
    <location>
        <begin position="1014"/>
        <end position="1034"/>
    </location>
</feature>
<feature type="region of interest" description="Disordered" evidence="4">
    <location>
        <begin position="1611"/>
        <end position="1643"/>
    </location>
</feature>
<dbReference type="GO" id="GO:1904263">
    <property type="term" value="P:positive regulation of TORC1 signaling"/>
    <property type="evidence" value="ECO:0007669"/>
    <property type="project" value="TreeGrafter"/>
</dbReference>